<dbReference type="EMBL" id="JAECZC010000068">
    <property type="protein sequence ID" value="MBH8565739.1"/>
    <property type="molecule type" value="Genomic_DNA"/>
</dbReference>
<keyword evidence="2" id="KW-0812">Transmembrane</keyword>
<name>A0A8J7I052_9NOST</name>
<reference evidence="5 6" key="1">
    <citation type="journal article" date="2021" name="Int. J. Syst. Evol. Microbiol.">
        <title>Amazonocrinis nigriterrae gen. nov., sp. nov., Atlanticothrix silvestris gen. nov., sp. nov. and Dendronalium phyllosphericum gen. nov., sp. nov., nostocacean cyanobacteria from Brazilian environments.</title>
        <authorList>
            <person name="Alvarenga D.O."/>
            <person name="Andreote A.P.D."/>
            <person name="Branco L.H.Z."/>
            <person name="Delbaje E."/>
            <person name="Cruz R.B."/>
            <person name="Varani A.M."/>
            <person name="Fiore M.F."/>
        </authorList>
    </citation>
    <scope>NUCLEOTIDE SEQUENCE [LARGE SCALE GENOMIC DNA]</scope>
    <source>
        <strain evidence="5 6">CENA67</strain>
    </source>
</reference>
<proteinExistence type="predicted"/>
<evidence type="ECO:0000256" key="2">
    <source>
        <dbReference type="SAM" id="Phobius"/>
    </source>
</evidence>
<dbReference type="SUPFAM" id="SSF52317">
    <property type="entry name" value="Class I glutamine amidotransferase-like"/>
    <property type="match status" value="1"/>
</dbReference>
<evidence type="ECO:0000259" key="3">
    <source>
        <dbReference type="Pfam" id="PF09822"/>
    </source>
</evidence>
<dbReference type="RefSeq" id="WP_198127528.1">
    <property type="nucleotide sequence ID" value="NZ_JAECZC010000068.1"/>
</dbReference>
<evidence type="ECO:0000256" key="1">
    <source>
        <dbReference type="SAM" id="MobiDB-lite"/>
    </source>
</evidence>
<feature type="compositionally biased region" description="Low complexity" evidence="1">
    <location>
        <begin position="442"/>
        <end position="522"/>
    </location>
</feature>
<dbReference type="InterPro" id="IPR019196">
    <property type="entry name" value="ABC_transp_unknown"/>
</dbReference>
<gene>
    <name evidence="5" type="ORF">I8748_26795</name>
</gene>
<keyword evidence="2" id="KW-1133">Transmembrane helix</keyword>
<evidence type="ECO:0000313" key="6">
    <source>
        <dbReference type="Proteomes" id="UP000632766"/>
    </source>
</evidence>
<dbReference type="AlphaFoldDB" id="A0A8J7I052"/>
<dbReference type="Pfam" id="PF09822">
    <property type="entry name" value="ABC_transp_aux"/>
    <property type="match status" value="1"/>
</dbReference>
<feature type="compositionally biased region" description="Low complexity" evidence="1">
    <location>
        <begin position="424"/>
        <end position="434"/>
    </location>
</feature>
<feature type="transmembrane region" description="Helical" evidence="2">
    <location>
        <begin position="75"/>
        <end position="92"/>
    </location>
</feature>
<accession>A0A8J7I052</accession>
<sequence>MKKIKKKQPWKYLFWLGPFFATVGLTAGLVSGNWGLIPLVFLIIGIVISAAWIVWQSQQSQWWKQRSTQAGTNALVAILAVLVILGLINFLSTRYHLRADLTETQLFTLAPQSKELVRGLQQPVKVWVFDVNQNSQDRELLENYQRQGRNFKFEYVDPQTRPGLADKFGVKEYGEVYLESRDKRQLVQKLNENERLSEVKLTNRLQQILGSTTASVYFLQGHGERPISAGEGGMTQAVEGLSNKNYTVSPLNLTENSQVPNDAAVVIVDGPKRGLFDSEVKALQSYLNRGGNVLLMIDPNTDPNLNSLLQEWGVRLDNRLAVDVSGGGVGLGPAAPIITDYGQHPITKDFGNGISFYRLARPLEITQVPGVEATPLLRSKPYPNSWAESDLQSEKLEFNADKDLKGPLTLGVALTRKVTAKSEATPGPTTQASPSPSPLPLPSIQGQPSPTPSAVATASPKASPTSQPSPTPSAAATASPKASPTSQPSPTPSAAATASPKASPTSQPSPTPSAAATASPTTEKSEKPATESRLVVIGNSDFATNGLFQQQLNGDVFLNSVSWLSQQDQQPLSISPKEAKNRRITLSNVQASILTLSSLVFLPLIGLLAAAFIWWRRR</sequence>
<dbReference type="PANTHER" id="PTHR12969:SF7">
    <property type="entry name" value="INTRAFLAGELLAR TRANSPORT PROTEIN 52 HOMOLOG"/>
    <property type="match status" value="1"/>
</dbReference>
<protein>
    <submittedName>
        <fullName evidence="5">Gldg family protein</fullName>
    </submittedName>
</protein>
<dbReference type="InterPro" id="IPR039975">
    <property type="entry name" value="IFT52"/>
</dbReference>
<feature type="region of interest" description="Disordered" evidence="1">
    <location>
        <begin position="419"/>
        <end position="531"/>
    </location>
</feature>
<feature type="transmembrane region" description="Helical" evidence="2">
    <location>
        <begin position="591"/>
        <end position="615"/>
    </location>
</feature>
<dbReference type="Proteomes" id="UP000632766">
    <property type="component" value="Unassembled WGS sequence"/>
</dbReference>
<evidence type="ECO:0000313" key="5">
    <source>
        <dbReference type="EMBL" id="MBH8565739.1"/>
    </source>
</evidence>
<organism evidence="5 6">
    <name type="scientific">Amazonocrinis nigriterrae CENA67</name>
    <dbReference type="NCBI Taxonomy" id="2794033"/>
    <lineage>
        <taxon>Bacteria</taxon>
        <taxon>Bacillati</taxon>
        <taxon>Cyanobacteriota</taxon>
        <taxon>Cyanophyceae</taxon>
        <taxon>Nostocales</taxon>
        <taxon>Nostocaceae</taxon>
        <taxon>Amazonocrinis</taxon>
        <taxon>Amazonocrinis nigriterrae</taxon>
    </lineage>
</organism>
<dbReference type="PANTHER" id="PTHR12969">
    <property type="entry name" value="NGD5/OSM-6/IFT52"/>
    <property type="match status" value="1"/>
</dbReference>
<dbReference type="InterPro" id="IPR029062">
    <property type="entry name" value="Class_I_gatase-like"/>
</dbReference>
<dbReference type="Pfam" id="PF23357">
    <property type="entry name" value="DUF7088"/>
    <property type="match status" value="1"/>
</dbReference>
<evidence type="ECO:0000259" key="4">
    <source>
        <dbReference type="Pfam" id="PF23357"/>
    </source>
</evidence>
<keyword evidence="2" id="KW-0472">Membrane</keyword>
<feature type="domain" description="DUF7088" evidence="4">
    <location>
        <begin position="103"/>
        <end position="167"/>
    </location>
</feature>
<feature type="domain" description="ABC-type uncharacterised transport system" evidence="3">
    <location>
        <begin position="215"/>
        <end position="429"/>
    </location>
</feature>
<feature type="transmembrane region" description="Helical" evidence="2">
    <location>
        <begin position="36"/>
        <end position="55"/>
    </location>
</feature>
<feature type="transmembrane region" description="Helical" evidence="2">
    <location>
        <begin position="12"/>
        <end position="30"/>
    </location>
</feature>
<keyword evidence="6" id="KW-1185">Reference proteome</keyword>
<dbReference type="InterPro" id="IPR055396">
    <property type="entry name" value="DUF7088"/>
</dbReference>
<comment type="caution">
    <text evidence="5">The sequence shown here is derived from an EMBL/GenBank/DDBJ whole genome shotgun (WGS) entry which is preliminary data.</text>
</comment>